<gene>
    <name evidence="5" type="ORF">ENV41_02160</name>
</gene>
<keyword evidence="5" id="KW-0255">Endonuclease</keyword>
<accession>A0A7V3JA00</accession>
<feature type="domain" description="Type I restriction modification DNA specificity" evidence="4">
    <location>
        <begin position="208"/>
        <end position="378"/>
    </location>
</feature>
<keyword evidence="3" id="KW-0238">DNA-binding</keyword>
<dbReference type="PANTHER" id="PTHR43140">
    <property type="entry name" value="TYPE-1 RESTRICTION ENZYME ECOKI SPECIFICITY PROTEIN"/>
    <property type="match status" value="1"/>
</dbReference>
<comment type="caution">
    <text evidence="5">The sequence shown here is derived from an EMBL/GenBank/DDBJ whole genome shotgun (WGS) entry which is preliminary data.</text>
</comment>
<name>A0A7V3JA00_UNCC3</name>
<sequence>MNNVKWPTKKLGEVTILNPKKSEVNSLPDDLLVSFIPMSAVDETTQTIKTHEWRKLSNVRKGYTYFKEGDILFAKITPCMENGKVAIAKNLKNGIGFGSTEFHVLRPSDKVLSEWIFYIVGSLAFREEAERHMTGTAGQQRVQIGFLENIKIPLPPLSEQKKIVEKIEKLFAKIDQAERLRAESLAASTALLPSALRQIFSRAKKGKLIKLGEVIKLQGGYAFKSHEYQKIGVPIVRIQNLQNESVDLSDAPCISLNPKKELQEYLLEENDILIAMSGATTGKIAIVKKKDLPALLNQRVGRFRVRDHSKISNNFLFWVVRIIQQKIFESAYGAAQPNISGKDIEKFQIPLPPLSEQKKIAAYLDTLSQKSSELQKLQQQTAADFSALRQSVLAQAFNQDL</sequence>
<evidence type="ECO:0000256" key="3">
    <source>
        <dbReference type="ARBA" id="ARBA00023125"/>
    </source>
</evidence>
<dbReference type="SUPFAM" id="SSF116734">
    <property type="entry name" value="DNA methylase specificity domain"/>
    <property type="match status" value="2"/>
</dbReference>
<dbReference type="GO" id="GO:0004519">
    <property type="term" value="F:endonuclease activity"/>
    <property type="evidence" value="ECO:0007669"/>
    <property type="project" value="UniProtKB-KW"/>
</dbReference>
<dbReference type="EMBL" id="DTGG01000072">
    <property type="protein sequence ID" value="HFZ08919.1"/>
    <property type="molecule type" value="Genomic_DNA"/>
</dbReference>
<reference evidence="5" key="1">
    <citation type="journal article" date="2020" name="mSystems">
        <title>Genome- and Community-Level Interaction Insights into Carbon Utilization and Element Cycling Functions of Hydrothermarchaeota in Hydrothermal Sediment.</title>
        <authorList>
            <person name="Zhou Z."/>
            <person name="Liu Y."/>
            <person name="Xu W."/>
            <person name="Pan J."/>
            <person name="Luo Z.H."/>
            <person name="Li M."/>
        </authorList>
    </citation>
    <scope>NUCLEOTIDE SEQUENCE [LARGE SCALE GENOMIC DNA]</scope>
    <source>
        <strain evidence="5">SpSt-757</strain>
    </source>
</reference>
<evidence type="ECO:0000259" key="4">
    <source>
        <dbReference type="Pfam" id="PF01420"/>
    </source>
</evidence>
<dbReference type="GO" id="GO:0003677">
    <property type="term" value="F:DNA binding"/>
    <property type="evidence" value="ECO:0007669"/>
    <property type="project" value="UniProtKB-KW"/>
</dbReference>
<dbReference type="CDD" id="cd17278">
    <property type="entry name" value="RMtype1_S_LdeBORF1052P-TRD2-CR2"/>
    <property type="match status" value="1"/>
</dbReference>
<evidence type="ECO:0000256" key="1">
    <source>
        <dbReference type="ARBA" id="ARBA00010923"/>
    </source>
</evidence>
<dbReference type="InterPro" id="IPR000055">
    <property type="entry name" value="Restrct_endonuc_typeI_TRD"/>
</dbReference>
<evidence type="ECO:0000256" key="2">
    <source>
        <dbReference type="ARBA" id="ARBA00022747"/>
    </source>
</evidence>
<dbReference type="GO" id="GO:0009307">
    <property type="term" value="P:DNA restriction-modification system"/>
    <property type="evidence" value="ECO:0007669"/>
    <property type="project" value="UniProtKB-KW"/>
</dbReference>
<protein>
    <submittedName>
        <fullName evidence="5">Restriction endonuclease subunit S</fullName>
    </submittedName>
</protein>
<dbReference type="Pfam" id="PF01420">
    <property type="entry name" value="Methylase_S"/>
    <property type="match status" value="2"/>
</dbReference>
<evidence type="ECO:0000313" key="5">
    <source>
        <dbReference type="EMBL" id="HFZ08919.1"/>
    </source>
</evidence>
<keyword evidence="2" id="KW-0680">Restriction system</keyword>
<proteinExistence type="inferred from homology"/>
<comment type="similarity">
    <text evidence="1">Belongs to the type-I restriction system S methylase family.</text>
</comment>
<dbReference type="PANTHER" id="PTHR43140:SF1">
    <property type="entry name" value="TYPE I RESTRICTION ENZYME ECOKI SPECIFICITY SUBUNIT"/>
    <property type="match status" value="1"/>
</dbReference>
<feature type="domain" description="Type I restriction modification DNA specificity" evidence="4">
    <location>
        <begin position="3"/>
        <end position="179"/>
    </location>
</feature>
<keyword evidence="5" id="KW-0378">Hydrolase</keyword>
<dbReference type="Gene3D" id="3.90.220.20">
    <property type="entry name" value="DNA methylase specificity domains"/>
    <property type="match status" value="2"/>
</dbReference>
<dbReference type="CDD" id="cd17260">
    <property type="entry name" value="RMtype1_S_EcoEI-TRD1-CR1_like"/>
    <property type="match status" value="1"/>
</dbReference>
<dbReference type="InterPro" id="IPR051212">
    <property type="entry name" value="Type-I_RE_S_subunit"/>
</dbReference>
<dbReference type="AlphaFoldDB" id="A0A7V3JA00"/>
<dbReference type="InterPro" id="IPR044946">
    <property type="entry name" value="Restrct_endonuc_typeI_TRD_sf"/>
</dbReference>
<keyword evidence="5" id="KW-0540">Nuclease</keyword>
<organism evidence="5">
    <name type="scientific">candidate division CPR3 bacterium</name>
    <dbReference type="NCBI Taxonomy" id="2268181"/>
    <lineage>
        <taxon>Bacteria</taxon>
        <taxon>Bacteria division CPR3</taxon>
    </lineage>
</organism>